<accession>A0ABV9D6I3</accession>
<dbReference type="EMBL" id="JBHSGF010000002">
    <property type="protein sequence ID" value="MFC4554335.1"/>
    <property type="molecule type" value="Genomic_DNA"/>
</dbReference>
<proteinExistence type="predicted"/>
<reference evidence="3" key="1">
    <citation type="journal article" date="2019" name="Int. J. Syst. Evol. Microbiol.">
        <title>The Global Catalogue of Microorganisms (GCM) 10K type strain sequencing project: providing services to taxonomists for standard genome sequencing and annotation.</title>
        <authorList>
            <consortium name="The Broad Institute Genomics Platform"/>
            <consortium name="The Broad Institute Genome Sequencing Center for Infectious Disease"/>
            <person name="Wu L."/>
            <person name="Ma J."/>
        </authorList>
    </citation>
    <scope>NUCLEOTIDE SEQUENCE [LARGE SCALE GENOMIC DNA]</scope>
    <source>
        <strain evidence="3">JCM 3369</strain>
    </source>
</reference>
<dbReference type="Proteomes" id="UP001595955">
    <property type="component" value="Unassembled WGS sequence"/>
</dbReference>
<evidence type="ECO:0000256" key="1">
    <source>
        <dbReference type="SAM" id="Phobius"/>
    </source>
</evidence>
<evidence type="ECO:0000313" key="3">
    <source>
        <dbReference type="Proteomes" id="UP001595955"/>
    </source>
</evidence>
<keyword evidence="3" id="KW-1185">Reference proteome</keyword>
<dbReference type="RefSeq" id="WP_122824857.1">
    <property type="nucleotide sequence ID" value="NZ_CP033325.1"/>
</dbReference>
<sequence length="70" mass="7139">MSSEHVPTSRPRGGTVVWGVLLTLTGLAVLAVGLGVALDVQAVLIVLLAVGGVGMLVSALVRRPEEPPQD</sequence>
<feature type="transmembrane region" description="Helical" evidence="1">
    <location>
        <begin position="16"/>
        <end position="36"/>
    </location>
</feature>
<protein>
    <submittedName>
        <fullName evidence="2">Uncharacterized protein</fullName>
    </submittedName>
</protein>
<keyword evidence="1" id="KW-0812">Transmembrane</keyword>
<gene>
    <name evidence="2" type="ORF">ACFO3F_03655</name>
</gene>
<name>A0ABV9D6I3_9MICO</name>
<keyword evidence="1" id="KW-1133">Transmembrane helix</keyword>
<organism evidence="2 3">
    <name type="scientific">Georgenia faecalis</name>
    <dbReference type="NCBI Taxonomy" id="2483799"/>
    <lineage>
        <taxon>Bacteria</taxon>
        <taxon>Bacillati</taxon>
        <taxon>Actinomycetota</taxon>
        <taxon>Actinomycetes</taxon>
        <taxon>Micrococcales</taxon>
        <taxon>Bogoriellaceae</taxon>
        <taxon>Georgenia</taxon>
    </lineage>
</organism>
<evidence type="ECO:0000313" key="2">
    <source>
        <dbReference type="EMBL" id="MFC4554335.1"/>
    </source>
</evidence>
<feature type="transmembrane region" description="Helical" evidence="1">
    <location>
        <begin position="42"/>
        <end position="61"/>
    </location>
</feature>
<keyword evidence="1" id="KW-0472">Membrane</keyword>
<comment type="caution">
    <text evidence="2">The sequence shown here is derived from an EMBL/GenBank/DDBJ whole genome shotgun (WGS) entry which is preliminary data.</text>
</comment>